<accession>A0A6G7J605</accession>
<evidence type="ECO:0000313" key="2">
    <source>
        <dbReference type="EMBL" id="QII46265.1"/>
    </source>
</evidence>
<keyword evidence="1" id="KW-0472">Membrane</keyword>
<name>A0A6G7J605_9FLAO</name>
<keyword evidence="3" id="KW-1185">Reference proteome</keyword>
<evidence type="ECO:0000256" key="1">
    <source>
        <dbReference type="SAM" id="Phobius"/>
    </source>
</evidence>
<sequence length="303" mass="34733">MEINYSAFLSVLRDAFLKAFDWNIGKWISTGGGFGFITSLIIPFGQEEWEWEYTTAIKFGIIGVLALYIIRFVALFIKESLKYFHSVYKESTYGNAIILLRDSFAEAHYYRKTPGFEDKEFMSSMMIFCNNLKICFDDITKSNCSVSIKVPIKDKKVGEHTILKNLTRDQSHSARDTKQYQEIEHTIIGNSAFSSCLDSVLKNRPKKYYINHDVNNENNYRNTSKECYTDGILPYNSELVFPIVPYKKADKENFDCHGFICVDSDKSKAFDEKYAPAIVSGVADGIYDLIFQSNSESNGQQNE</sequence>
<dbReference type="EMBL" id="CP049616">
    <property type="protein sequence ID" value="QII46265.1"/>
    <property type="molecule type" value="Genomic_DNA"/>
</dbReference>
<protein>
    <recommendedName>
        <fullName evidence="4">GAF domain-containing protein</fullName>
    </recommendedName>
</protein>
<keyword evidence="1" id="KW-1133">Transmembrane helix</keyword>
<gene>
    <name evidence="2" type="ORF">GVT53_16785</name>
</gene>
<dbReference type="AlphaFoldDB" id="A0A6G7J605"/>
<organism evidence="2 3">
    <name type="scientific">Flagellimonas oceani</name>
    <dbReference type="NCBI Taxonomy" id="2698672"/>
    <lineage>
        <taxon>Bacteria</taxon>
        <taxon>Pseudomonadati</taxon>
        <taxon>Bacteroidota</taxon>
        <taxon>Flavobacteriia</taxon>
        <taxon>Flavobacteriales</taxon>
        <taxon>Flavobacteriaceae</taxon>
        <taxon>Flagellimonas</taxon>
    </lineage>
</organism>
<proteinExistence type="predicted"/>
<evidence type="ECO:0008006" key="4">
    <source>
        <dbReference type="Google" id="ProtNLM"/>
    </source>
</evidence>
<feature type="transmembrane region" description="Helical" evidence="1">
    <location>
        <begin position="27"/>
        <end position="45"/>
    </location>
</feature>
<dbReference type="RefSeq" id="WP_166249641.1">
    <property type="nucleotide sequence ID" value="NZ_CP049616.1"/>
</dbReference>
<keyword evidence="1" id="KW-0812">Transmembrane</keyword>
<feature type="transmembrane region" description="Helical" evidence="1">
    <location>
        <begin position="57"/>
        <end position="77"/>
    </location>
</feature>
<dbReference type="Proteomes" id="UP000502928">
    <property type="component" value="Chromosome"/>
</dbReference>
<dbReference type="KEGG" id="mut:GVT53_16785"/>
<evidence type="ECO:0000313" key="3">
    <source>
        <dbReference type="Proteomes" id="UP000502928"/>
    </source>
</evidence>
<reference evidence="2 3" key="1">
    <citation type="submission" date="2020-02" db="EMBL/GenBank/DDBJ databases">
        <title>Complete genome of Muricauda sp. 501str8.</title>
        <authorList>
            <person name="Dong B."/>
            <person name="Zhu S."/>
            <person name="Yang J."/>
            <person name="Chen J."/>
        </authorList>
    </citation>
    <scope>NUCLEOTIDE SEQUENCE [LARGE SCALE GENOMIC DNA]</scope>
    <source>
        <strain evidence="2 3">501str8</strain>
    </source>
</reference>